<dbReference type="Gene3D" id="1.10.340.70">
    <property type="match status" value="1"/>
</dbReference>
<feature type="domain" description="Integrase zinc-binding" evidence="2">
    <location>
        <begin position="1"/>
        <end position="47"/>
    </location>
</feature>
<dbReference type="AlphaFoldDB" id="A0AA38I4P4"/>
<feature type="region of interest" description="Disordered" evidence="1">
    <location>
        <begin position="50"/>
        <end position="97"/>
    </location>
</feature>
<dbReference type="EMBL" id="JALNTZ010000006">
    <property type="protein sequence ID" value="KAJ3649082.1"/>
    <property type="molecule type" value="Genomic_DNA"/>
</dbReference>
<dbReference type="Proteomes" id="UP001168821">
    <property type="component" value="Unassembled WGS sequence"/>
</dbReference>
<keyword evidence="4" id="KW-1185">Reference proteome</keyword>
<reference evidence="3" key="1">
    <citation type="journal article" date="2023" name="G3 (Bethesda)">
        <title>Whole genome assemblies of Zophobas morio and Tenebrio molitor.</title>
        <authorList>
            <person name="Kaur S."/>
            <person name="Stinson S.A."/>
            <person name="diCenzo G.C."/>
        </authorList>
    </citation>
    <scope>NUCLEOTIDE SEQUENCE</scope>
    <source>
        <strain evidence="3">QUZm001</strain>
    </source>
</reference>
<dbReference type="InterPro" id="IPR041588">
    <property type="entry name" value="Integrase_H2C2"/>
</dbReference>
<evidence type="ECO:0000313" key="3">
    <source>
        <dbReference type="EMBL" id="KAJ3649082.1"/>
    </source>
</evidence>
<evidence type="ECO:0000259" key="2">
    <source>
        <dbReference type="Pfam" id="PF17921"/>
    </source>
</evidence>
<sequence>MHDGSSGAHLGINKTLFKIRERFYFVRCRQDVERWCKKCRTCAVVKRPKNRARGPMQPHNVGSPFRRTVGDVAGPLPVTEGNEKEKLPRVHEMLLQE</sequence>
<comment type="caution">
    <text evidence="3">The sequence shown here is derived from an EMBL/GenBank/DDBJ whole genome shotgun (WGS) entry which is preliminary data.</text>
</comment>
<feature type="compositionally biased region" description="Basic and acidic residues" evidence="1">
    <location>
        <begin position="81"/>
        <end position="97"/>
    </location>
</feature>
<dbReference type="InterPro" id="IPR052160">
    <property type="entry name" value="Gypsy_RT_Integrase-like"/>
</dbReference>
<dbReference type="Pfam" id="PF17921">
    <property type="entry name" value="Integrase_H2C2"/>
    <property type="match status" value="1"/>
</dbReference>
<accession>A0AA38I4P4</accession>
<gene>
    <name evidence="3" type="ORF">Zmor_020844</name>
</gene>
<evidence type="ECO:0000256" key="1">
    <source>
        <dbReference type="SAM" id="MobiDB-lite"/>
    </source>
</evidence>
<protein>
    <recommendedName>
        <fullName evidence="2">Integrase zinc-binding domain-containing protein</fullName>
    </recommendedName>
</protein>
<dbReference type="PANTHER" id="PTHR47266">
    <property type="entry name" value="ENDONUCLEASE-RELATED"/>
    <property type="match status" value="1"/>
</dbReference>
<evidence type="ECO:0000313" key="4">
    <source>
        <dbReference type="Proteomes" id="UP001168821"/>
    </source>
</evidence>
<name>A0AA38I4P4_9CUCU</name>
<proteinExistence type="predicted"/>
<organism evidence="3 4">
    <name type="scientific">Zophobas morio</name>
    <dbReference type="NCBI Taxonomy" id="2755281"/>
    <lineage>
        <taxon>Eukaryota</taxon>
        <taxon>Metazoa</taxon>
        <taxon>Ecdysozoa</taxon>
        <taxon>Arthropoda</taxon>
        <taxon>Hexapoda</taxon>
        <taxon>Insecta</taxon>
        <taxon>Pterygota</taxon>
        <taxon>Neoptera</taxon>
        <taxon>Endopterygota</taxon>
        <taxon>Coleoptera</taxon>
        <taxon>Polyphaga</taxon>
        <taxon>Cucujiformia</taxon>
        <taxon>Tenebrionidae</taxon>
        <taxon>Zophobas</taxon>
    </lineage>
</organism>